<dbReference type="Proteomes" id="UP000885382">
    <property type="component" value="Unassembled WGS sequence"/>
</dbReference>
<evidence type="ECO:0000313" key="12">
    <source>
        <dbReference type="Proteomes" id="UP000281521"/>
    </source>
</evidence>
<organism evidence="5">
    <name type="scientific">Escherichia coli</name>
    <dbReference type="NCBI Taxonomy" id="562"/>
    <lineage>
        <taxon>Bacteria</taxon>
        <taxon>Pseudomonadati</taxon>
        <taxon>Pseudomonadota</taxon>
        <taxon>Gammaproteobacteria</taxon>
        <taxon>Enterobacterales</taxon>
        <taxon>Enterobacteriaceae</taxon>
        <taxon>Escherichia</taxon>
    </lineage>
</organism>
<evidence type="ECO:0000313" key="2">
    <source>
        <dbReference type="EMBL" id="EFH3676514.1"/>
    </source>
</evidence>
<reference evidence="3 17" key="4">
    <citation type="submission" date="2018-08" db="EMBL/GenBank/DDBJ databases">
        <authorList>
            <consortium name="GenomeTrakr network: Whole genome sequencing for foodborne pathogen traceback"/>
        </authorList>
    </citation>
    <scope>NUCLEOTIDE SEQUENCE [LARGE SCALE GENOMIC DNA]</scope>
    <source>
        <strain evidence="3 17">AZ-TG73583</strain>
    </source>
</reference>
<dbReference type="Proteomes" id="UP000281521">
    <property type="component" value="Unassembled WGS sequence"/>
</dbReference>
<dbReference type="Proteomes" id="UP000543257">
    <property type="component" value="Unassembled WGS sequence"/>
</dbReference>
<dbReference type="EMBL" id="CAUZHL010000001">
    <property type="protein sequence ID" value="CAK1206147.1"/>
    <property type="molecule type" value="Genomic_DNA"/>
</dbReference>
<evidence type="ECO:0000313" key="6">
    <source>
        <dbReference type="EMBL" id="MSI69865.1"/>
    </source>
</evidence>
<evidence type="ECO:0000313" key="11">
    <source>
        <dbReference type="Proteomes" id="UP000255201"/>
    </source>
</evidence>
<evidence type="ECO:0000313" key="7">
    <source>
        <dbReference type="EMBL" id="MTE92421.1"/>
    </source>
</evidence>
<dbReference type="Proteomes" id="UP000438958">
    <property type="component" value="Unassembled WGS sequence"/>
</dbReference>
<reference evidence="6 13" key="6">
    <citation type="journal article" date="2019" name="Nat. Med.">
        <title>A library of human gut bacterial isolates paired with longitudinal multiomics data enables mechanistic microbiome research.</title>
        <authorList>
            <person name="Poyet M."/>
            <person name="Groussin M."/>
            <person name="Gibbons S.M."/>
            <person name="Avila-Pacheco J."/>
            <person name="Jiang X."/>
            <person name="Kearney S.M."/>
            <person name="Perrotta A.R."/>
            <person name="Berdy B."/>
            <person name="Zhao S."/>
            <person name="Lieberman T.D."/>
            <person name="Swanson P.K."/>
            <person name="Smith M."/>
            <person name="Roesemann S."/>
            <person name="Alexander J.E."/>
            <person name="Rich S.A."/>
            <person name="Livny J."/>
            <person name="Vlamakis H."/>
            <person name="Clish C."/>
            <person name="Bullock K."/>
            <person name="Deik A."/>
            <person name="Scott J."/>
            <person name="Pierce K.A."/>
            <person name="Xavier R.J."/>
            <person name="Alm E.J."/>
        </authorList>
    </citation>
    <scope>NUCLEOTIDE SEQUENCE [LARGE SCALE GENOMIC DNA]</scope>
    <source>
        <strain evidence="6 13">BIOML-A382</strain>
    </source>
</reference>
<evidence type="ECO:0000313" key="3">
    <source>
        <dbReference type="EMBL" id="EFL9838273.1"/>
    </source>
</evidence>
<dbReference type="EMBL" id="AATJKW010000021">
    <property type="protein sequence ID" value="EFL9838273.1"/>
    <property type="molecule type" value="Genomic_DNA"/>
</dbReference>
<sequence length="88" mass="9796">MNVENLSNAHYIYNEMKELQRQKGILESGAGLGVTIQSAYQYSAFLEAIRPHAVAELNSRIEEKKSALVNLGASFSIYEHNKAGWKPA</sequence>
<dbReference type="AlphaFoldDB" id="A0A0E1L941"/>
<dbReference type="Proteomes" id="UP000840371">
    <property type="component" value="Unassembled WGS sequence"/>
</dbReference>
<evidence type="ECO:0000313" key="13">
    <source>
        <dbReference type="Proteomes" id="UP000438958"/>
    </source>
</evidence>
<dbReference type="EMBL" id="UWXJ01000001">
    <property type="protein sequence ID" value="VCY83985.1"/>
    <property type="molecule type" value="Genomic_DNA"/>
</dbReference>
<reference evidence="4" key="8">
    <citation type="submission" date="2019-11" db="EMBL/GenBank/DDBJ databases">
        <authorList>
            <consortium name="NCBI Pathogen Detection Project"/>
        </authorList>
    </citation>
    <scope>NUCLEOTIDE SEQUENCE</scope>
    <source>
        <strain evidence="4">Ecoli[ST-219]</strain>
    </source>
</reference>
<evidence type="ECO:0000313" key="8">
    <source>
        <dbReference type="EMBL" id="QMP44163.1"/>
    </source>
</evidence>
<dbReference type="Proteomes" id="UP000486847">
    <property type="component" value="Unassembled WGS sequence"/>
</dbReference>
<evidence type="ECO:0000313" key="15">
    <source>
        <dbReference type="Proteomes" id="UP000514715"/>
    </source>
</evidence>
<dbReference type="EMBL" id="WCEW01000077">
    <property type="protein sequence ID" value="MTE92421.1"/>
    <property type="molecule type" value="Genomic_DNA"/>
</dbReference>
<proteinExistence type="predicted"/>
<reference evidence="9 11" key="2">
    <citation type="submission" date="2018-06" db="EMBL/GenBank/DDBJ databases">
        <authorList>
            <consortium name="Pathogen Informatics"/>
            <person name="Doyle S."/>
        </authorList>
    </citation>
    <scope>NUCLEOTIDE SEQUENCE [LARGE SCALE GENOMIC DNA]</scope>
    <source>
        <strain evidence="9 11">NCTC10764</strain>
    </source>
</reference>
<dbReference type="EMBL" id="AASVQO010000037">
    <property type="protein sequence ID" value="EFH3676514.1"/>
    <property type="molecule type" value="Genomic_DNA"/>
</dbReference>
<reference evidence="4" key="1">
    <citation type="journal article" date="2018" name="Genome Biol.">
        <title>SKESA: strategic k-mer extension for scrupulous assemblies.</title>
        <authorList>
            <person name="Souvorov A."/>
            <person name="Agarwala R."/>
            <person name="Lipman D.J."/>
        </authorList>
    </citation>
    <scope>NUCLEOTIDE SEQUENCE [LARGE SCALE GENOMIC DNA]</scope>
    <source>
        <strain>ecoli[ST-219]</strain>
        <strain evidence="4">Ecoli[ST-219]</strain>
    </source>
</reference>
<evidence type="ECO:0000313" key="1">
    <source>
        <dbReference type="EMBL" id="CAK1206147.1"/>
    </source>
</evidence>
<evidence type="ECO:0000313" key="4">
    <source>
        <dbReference type="EMBL" id="HAJ5151407.1"/>
    </source>
</evidence>
<dbReference type="Proteomes" id="UP000534496">
    <property type="component" value="Unassembled WGS sequence"/>
</dbReference>
<dbReference type="EMBL" id="DABGKZ010000022">
    <property type="protein sequence ID" value="HAJ5151407.1"/>
    <property type="molecule type" value="Genomic_DNA"/>
</dbReference>
<dbReference type="Proteomes" id="UP000514715">
    <property type="component" value="Chromosome"/>
</dbReference>
<name>A0A0E1L941_ECOLX</name>
<evidence type="ECO:0000313" key="17">
    <source>
        <dbReference type="Proteomes" id="UP000543257"/>
    </source>
</evidence>
<gene>
    <name evidence="10" type="ORF">BANRA_02650</name>
    <name evidence="5" type="ORF">DNX30_26975</name>
    <name evidence="3" type="ORF">EN85_003297</name>
    <name evidence="2" type="ORF">F9461_25505</name>
    <name evidence="7" type="ORF">F9B07_27345</name>
    <name evidence="1" type="ORF">FGAF848_00670</name>
    <name evidence="6" type="ORF">GKF66_13780</name>
    <name evidence="4" type="ORF">HLZ50_15400</name>
    <name evidence="8" type="ORF">HVW04_04500</name>
    <name evidence="9" type="ORF">NCTC10764_01600</name>
</gene>
<evidence type="ECO:0000313" key="14">
    <source>
        <dbReference type="Proteomes" id="UP000486847"/>
    </source>
</evidence>
<dbReference type="EMBL" id="WKUE01000019">
    <property type="protein sequence ID" value="MSI69865.1"/>
    <property type="molecule type" value="Genomic_DNA"/>
</dbReference>
<evidence type="ECO:0000313" key="5">
    <source>
        <dbReference type="EMBL" id="MJL96288.1"/>
    </source>
</evidence>
<dbReference type="EMBL" id="UFZL01000001">
    <property type="protein sequence ID" value="STE55063.1"/>
    <property type="molecule type" value="Genomic_DNA"/>
</dbReference>
<accession>A0A0E1L941</accession>
<dbReference type="Proteomes" id="UP000255201">
    <property type="component" value="Unassembled WGS sequence"/>
</dbReference>
<reference evidence="7 14" key="7">
    <citation type="submission" date="2019-10" db="EMBL/GenBank/DDBJ databases">
        <title>Comparative genomic analysis of antimicrobial resistant Escherichia coli of diverse origin.</title>
        <authorList>
            <person name="Ghatak S."/>
            <person name="Milton A.P."/>
            <person name="Rhetso K."/>
            <person name="Purkait D."/>
            <person name="Das S."/>
            <person name="Puro K.-U."/>
            <person name="Shakuntala I."/>
            <person name="Sen A."/>
            <person name="Sanjukta R."/>
            <person name="Priya G.B."/>
            <person name="Mawlong M."/>
            <person name="Lyngdoh V."/>
            <person name="Rynghang J."/>
            <person name="Mawphlang B.L."/>
        </authorList>
    </citation>
    <scope>NUCLEOTIDE SEQUENCE [LARGE SCALE GENOMIC DNA]</scope>
    <source>
        <strain evidence="7 14">SE161</strain>
    </source>
</reference>
<protein>
    <submittedName>
        <fullName evidence="5">Uncharacterized protein</fullName>
    </submittedName>
</protein>
<reference evidence="8 15" key="10">
    <citation type="submission" date="2020-06" db="EMBL/GenBank/DDBJ databases">
        <title>REHAB project genomes.</title>
        <authorList>
            <person name="Shaw L.P."/>
        </authorList>
    </citation>
    <scope>NUCLEOTIDE SEQUENCE [LARGE SCALE GENOMIC DNA]</scope>
    <source>
        <strain evidence="8 15">RHB07-C04</strain>
    </source>
</reference>
<dbReference type="EMBL" id="RTJF01000061">
    <property type="protein sequence ID" value="MJL96288.1"/>
    <property type="molecule type" value="Genomic_DNA"/>
</dbReference>
<dbReference type="Proteomes" id="UP001190091">
    <property type="component" value="Unassembled WGS sequence"/>
</dbReference>
<reference evidence="1" key="11">
    <citation type="submission" date="2023-10" db="EMBL/GenBank/DDBJ databases">
        <authorList>
            <person name="Leclercq S."/>
        </authorList>
    </citation>
    <scope>NUCLEOTIDE SEQUENCE</scope>
    <source>
        <strain evidence="1">F848</strain>
    </source>
</reference>
<dbReference type="EMBL" id="CP057975">
    <property type="protein sequence ID" value="QMP44163.1"/>
    <property type="molecule type" value="Genomic_DNA"/>
</dbReference>
<evidence type="ECO:0000313" key="16">
    <source>
        <dbReference type="Proteomes" id="UP000534496"/>
    </source>
</evidence>
<reference evidence="10 12" key="5">
    <citation type="submission" date="2018-10" db="EMBL/GenBank/DDBJ databases">
        <authorList>
            <person name="Noll B N."/>
        </authorList>
    </citation>
    <scope>NUCLEOTIDE SEQUENCE [LARGE SCALE GENOMIC DNA]</scope>
    <source>
        <strain evidence="10">Ecoli022</strain>
    </source>
</reference>
<reference evidence="5" key="3">
    <citation type="submission" date="2018-06" db="EMBL/GenBank/DDBJ databases">
        <authorList>
            <person name="Ashton P.M."/>
            <person name="Dallman T."/>
            <person name="Nair S."/>
            <person name="De Pinna E."/>
            <person name="Peters T."/>
            <person name="Grant K."/>
        </authorList>
    </citation>
    <scope>NUCLEOTIDE SEQUENCE [LARGE SCALE GENOMIC DNA]</scope>
    <source>
        <strain evidence="5">462023</strain>
    </source>
</reference>
<reference evidence="2 16" key="9">
    <citation type="submission" date="2019-12" db="EMBL/GenBank/DDBJ databases">
        <authorList>
            <consortium name="NARMS: The National Antimicrobial Resistance Monitoring System"/>
        </authorList>
    </citation>
    <scope>NUCLEOTIDE SEQUENCE [LARGE SCALE GENOMIC DNA]</scope>
    <source>
        <strain evidence="2 16">CVM N19EC0189</strain>
    </source>
</reference>
<evidence type="ECO:0000313" key="9">
    <source>
        <dbReference type="EMBL" id="STE55063.1"/>
    </source>
</evidence>
<dbReference type="RefSeq" id="WP_001100260.1">
    <property type="nucleotide sequence ID" value="NZ_AP022105.1"/>
</dbReference>
<evidence type="ECO:0000313" key="10">
    <source>
        <dbReference type="EMBL" id="VCY83985.1"/>
    </source>
</evidence>